<gene>
    <name evidence="1" type="ORF">MNOR_LOCUS24714</name>
</gene>
<dbReference type="SUPFAM" id="SSF56436">
    <property type="entry name" value="C-type lectin-like"/>
    <property type="match status" value="1"/>
</dbReference>
<reference evidence="1 2" key="1">
    <citation type="submission" date="2024-05" db="EMBL/GenBank/DDBJ databases">
        <authorList>
            <person name="Wallberg A."/>
        </authorList>
    </citation>
    <scope>NUCLEOTIDE SEQUENCE [LARGE SCALE GENOMIC DNA]</scope>
</reference>
<dbReference type="InterPro" id="IPR013783">
    <property type="entry name" value="Ig-like_fold"/>
</dbReference>
<dbReference type="Gene3D" id="2.60.40.10">
    <property type="entry name" value="Immunoglobulins"/>
    <property type="match status" value="1"/>
</dbReference>
<organism evidence="1 2">
    <name type="scientific">Meganyctiphanes norvegica</name>
    <name type="common">Northern krill</name>
    <name type="synonym">Thysanopoda norvegica</name>
    <dbReference type="NCBI Taxonomy" id="48144"/>
    <lineage>
        <taxon>Eukaryota</taxon>
        <taxon>Metazoa</taxon>
        <taxon>Ecdysozoa</taxon>
        <taxon>Arthropoda</taxon>
        <taxon>Crustacea</taxon>
        <taxon>Multicrustacea</taxon>
        <taxon>Malacostraca</taxon>
        <taxon>Eumalacostraca</taxon>
        <taxon>Eucarida</taxon>
        <taxon>Euphausiacea</taxon>
        <taxon>Euphausiidae</taxon>
        <taxon>Meganyctiphanes</taxon>
    </lineage>
</organism>
<feature type="non-terminal residue" evidence="1">
    <location>
        <position position="180"/>
    </location>
</feature>
<dbReference type="AlphaFoldDB" id="A0AAV2RFT7"/>
<protein>
    <recommendedName>
        <fullName evidence="3">C-type lectin domain-containing protein</fullName>
    </recommendedName>
</protein>
<dbReference type="Proteomes" id="UP001497623">
    <property type="component" value="Unassembled WGS sequence"/>
</dbReference>
<comment type="caution">
    <text evidence="1">The sequence shown here is derived from an EMBL/GenBank/DDBJ whole genome shotgun (WGS) entry which is preliminary data.</text>
</comment>
<proteinExistence type="predicted"/>
<accession>A0AAV2RFT7</accession>
<keyword evidence="2" id="KW-1185">Reference proteome</keyword>
<name>A0AAV2RFT7_MEGNR</name>
<dbReference type="EMBL" id="CAXKWB010022900">
    <property type="protein sequence ID" value="CAL4124711.1"/>
    <property type="molecule type" value="Genomic_DNA"/>
</dbReference>
<evidence type="ECO:0000313" key="2">
    <source>
        <dbReference type="Proteomes" id="UP001497623"/>
    </source>
</evidence>
<sequence length="180" mass="20811">SPVQKPVHMFYQIQLNDDYEVNLSFSANPPPTALKWSFGPSFQDMNNHIQIPIENRKFSTSFINHNNGNYQAYLRLTEITNEDIEYHFKLHVANEMGAADYSVMLSEAKNPIECRKGFFMLDGSTQCFKLYDEQIRTWEEAQTKCQEEQLLTAKPTDQVVATLRKYIFDKNGDGGVWLNA</sequence>
<dbReference type="InterPro" id="IPR016187">
    <property type="entry name" value="CTDL_fold"/>
</dbReference>
<feature type="non-terminal residue" evidence="1">
    <location>
        <position position="1"/>
    </location>
</feature>
<evidence type="ECO:0000313" key="1">
    <source>
        <dbReference type="EMBL" id="CAL4124711.1"/>
    </source>
</evidence>
<evidence type="ECO:0008006" key="3">
    <source>
        <dbReference type="Google" id="ProtNLM"/>
    </source>
</evidence>